<organism evidence="1 2">
    <name type="scientific">Flavobacterium johnsoniae</name>
    <name type="common">Cytophaga johnsonae</name>
    <dbReference type="NCBI Taxonomy" id="986"/>
    <lineage>
        <taxon>Bacteria</taxon>
        <taxon>Pseudomonadati</taxon>
        <taxon>Bacteroidota</taxon>
        <taxon>Flavobacteriia</taxon>
        <taxon>Flavobacteriales</taxon>
        <taxon>Flavobacteriaceae</taxon>
        <taxon>Flavobacterium</taxon>
    </lineage>
</organism>
<proteinExistence type="predicted"/>
<evidence type="ECO:0000313" key="2">
    <source>
        <dbReference type="Proteomes" id="UP000184112"/>
    </source>
</evidence>
<dbReference type="RefSeq" id="WP_073411005.1">
    <property type="nucleotide sequence ID" value="NZ_CP158862.1"/>
</dbReference>
<evidence type="ECO:0000313" key="1">
    <source>
        <dbReference type="EMBL" id="SHH64362.1"/>
    </source>
</evidence>
<gene>
    <name evidence="1" type="ORF">SAMN05444388_11463</name>
</gene>
<dbReference type="AlphaFoldDB" id="A0A1M5UMV6"/>
<reference evidence="1 2" key="1">
    <citation type="submission" date="2016-11" db="EMBL/GenBank/DDBJ databases">
        <authorList>
            <person name="Jaros S."/>
            <person name="Januszkiewicz K."/>
            <person name="Wedrychowicz H."/>
        </authorList>
    </citation>
    <scope>NUCLEOTIDE SEQUENCE [LARGE SCALE GENOMIC DNA]</scope>
    <source>
        <strain evidence="1 2">DSM 6792</strain>
    </source>
</reference>
<accession>A0A1M5UMV6</accession>
<dbReference type="Pfam" id="PF11655">
    <property type="entry name" value="DUF2589"/>
    <property type="match status" value="1"/>
</dbReference>
<dbReference type="InterPro" id="IPR024510">
    <property type="entry name" value="DUF2589"/>
</dbReference>
<protein>
    <recommendedName>
        <fullName evidence="3">DUF2589 domain-containing protein</fullName>
    </recommendedName>
</protein>
<sequence>MSQQRFDHLLQAIHSAVLKAQELTEEQHIMQIAKYFDEDGKPLVQELYVPTLDPDDDPAAMTTLTVPLLSLLPPSAIKIKELKLKFKVGLGKIKVEQTDSKNGPSLDIDMGGGGGIFGKKQATANVEITFEAGDPSESFLRINDYLVKSVV</sequence>
<dbReference type="Proteomes" id="UP000184112">
    <property type="component" value="Unassembled WGS sequence"/>
</dbReference>
<name>A0A1M5UMV6_FLAJO</name>
<dbReference type="EMBL" id="FQWH01000014">
    <property type="protein sequence ID" value="SHH64362.1"/>
    <property type="molecule type" value="Genomic_DNA"/>
</dbReference>
<evidence type="ECO:0008006" key="3">
    <source>
        <dbReference type="Google" id="ProtNLM"/>
    </source>
</evidence>